<proteinExistence type="inferred from homology"/>
<evidence type="ECO:0000256" key="2">
    <source>
        <dbReference type="ARBA" id="ARBA00034617"/>
    </source>
</evidence>
<evidence type="ECO:0000313" key="6">
    <source>
        <dbReference type="EMBL" id="TEB26687.1"/>
    </source>
</evidence>
<accession>A0A4Y7SXU5</accession>
<feature type="compositionally biased region" description="Acidic residues" evidence="4">
    <location>
        <begin position="427"/>
        <end position="436"/>
    </location>
</feature>
<dbReference type="PANTHER" id="PTHR13710:SF120">
    <property type="entry name" value="BIFUNCTIONAL 3'-5' EXONUCLEASE_ATP-DEPENDENT HELICASE WRN"/>
    <property type="match status" value="1"/>
</dbReference>
<dbReference type="InterPro" id="IPR027417">
    <property type="entry name" value="P-loop_NTPase"/>
</dbReference>
<comment type="caution">
    <text evidence="6">The sequence shown here is derived from an EMBL/GenBank/DDBJ whole genome shotgun (WGS) entry which is preliminary data.</text>
</comment>
<sequence length="436" mass="48297">MRVRLSSTNSSSPIPLIATTATLREGAVKEGIFDTLAIDPARHHFIRRSNWRREIRIVVREMQSAASAAGFRELEWVLSSQRNTVIFCRTIGLATRISTHLLSVGIAKKLPDLDSRIRTFTAVNWASQNASYLQTLNDNPHATITIATDVLSVGWDNRYIQDVIIYGEPDNIDDFVQKIGRAGRDRNEVSDPRAILYVSKHAKAAAAKAVEGVEASLNRPSTPCTNKASNANEPPMDISIAKLILALCYPAEIDTQYGNQLNEPLCSCMQCQQHHTTSAKPTPSCNCSGCKPEDPSEYQLVVERVRRARAKRGQGISKEMEVAGMKRFASLRKEVFQDARKKDTLANVGFLPPQAFLSNTLAKAIIKKIYYLDTKERVDDVVKGTELEGFSEMVYDVCVEVREMFETIRAAAKAEKAGNGGRTGQEGESEGDEDED</sequence>
<dbReference type="STRING" id="71717.A0A4Y7SXU5"/>
<feature type="domain" description="Helicase C-terminal" evidence="5">
    <location>
        <begin position="73"/>
        <end position="230"/>
    </location>
</feature>
<keyword evidence="7" id="KW-1185">Reference proteome</keyword>
<evidence type="ECO:0000256" key="1">
    <source>
        <dbReference type="ARBA" id="ARBA00005446"/>
    </source>
</evidence>
<dbReference type="PANTHER" id="PTHR13710">
    <property type="entry name" value="DNA HELICASE RECQ FAMILY MEMBER"/>
    <property type="match status" value="1"/>
</dbReference>
<dbReference type="PROSITE" id="PS51194">
    <property type="entry name" value="HELICASE_CTER"/>
    <property type="match status" value="1"/>
</dbReference>
<dbReference type="GO" id="GO:0009378">
    <property type="term" value="F:four-way junction helicase activity"/>
    <property type="evidence" value="ECO:0007669"/>
    <property type="project" value="TreeGrafter"/>
</dbReference>
<dbReference type="GO" id="GO:0043138">
    <property type="term" value="F:3'-5' DNA helicase activity"/>
    <property type="evidence" value="ECO:0007669"/>
    <property type="project" value="UniProtKB-EC"/>
</dbReference>
<reference evidence="6 7" key="1">
    <citation type="journal article" date="2019" name="Nat. Ecol. Evol.">
        <title>Megaphylogeny resolves global patterns of mushroom evolution.</title>
        <authorList>
            <person name="Varga T."/>
            <person name="Krizsan K."/>
            <person name="Foldi C."/>
            <person name="Dima B."/>
            <person name="Sanchez-Garcia M."/>
            <person name="Sanchez-Ramirez S."/>
            <person name="Szollosi G.J."/>
            <person name="Szarkandi J.G."/>
            <person name="Papp V."/>
            <person name="Albert L."/>
            <person name="Andreopoulos W."/>
            <person name="Angelini C."/>
            <person name="Antonin V."/>
            <person name="Barry K.W."/>
            <person name="Bougher N.L."/>
            <person name="Buchanan P."/>
            <person name="Buyck B."/>
            <person name="Bense V."/>
            <person name="Catcheside P."/>
            <person name="Chovatia M."/>
            <person name="Cooper J."/>
            <person name="Damon W."/>
            <person name="Desjardin D."/>
            <person name="Finy P."/>
            <person name="Geml J."/>
            <person name="Haridas S."/>
            <person name="Hughes K."/>
            <person name="Justo A."/>
            <person name="Karasinski D."/>
            <person name="Kautmanova I."/>
            <person name="Kiss B."/>
            <person name="Kocsube S."/>
            <person name="Kotiranta H."/>
            <person name="LaButti K.M."/>
            <person name="Lechner B.E."/>
            <person name="Liimatainen K."/>
            <person name="Lipzen A."/>
            <person name="Lukacs Z."/>
            <person name="Mihaltcheva S."/>
            <person name="Morgado L.N."/>
            <person name="Niskanen T."/>
            <person name="Noordeloos M.E."/>
            <person name="Ohm R.A."/>
            <person name="Ortiz-Santana B."/>
            <person name="Ovrebo C."/>
            <person name="Racz N."/>
            <person name="Riley R."/>
            <person name="Savchenko A."/>
            <person name="Shiryaev A."/>
            <person name="Soop K."/>
            <person name="Spirin V."/>
            <person name="Szebenyi C."/>
            <person name="Tomsovsky M."/>
            <person name="Tulloss R.E."/>
            <person name="Uehling J."/>
            <person name="Grigoriev I.V."/>
            <person name="Vagvolgyi C."/>
            <person name="Papp T."/>
            <person name="Martin F.M."/>
            <person name="Miettinen O."/>
            <person name="Hibbett D.S."/>
            <person name="Nagy L.G."/>
        </authorList>
    </citation>
    <scope>NUCLEOTIDE SEQUENCE [LARGE SCALE GENOMIC DNA]</scope>
    <source>
        <strain evidence="6 7">FP101781</strain>
    </source>
</reference>
<dbReference type="Pfam" id="PF00271">
    <property type="entry name" value="Helicase_C"/>
    <property type="match status" value="1"/>
</dbReference>
<dbReference type="GO" id="GO:0005694">
    <property type="term" value="C:chromosome"/>
    <property type="evidence" value="ECO:0007669"/>
    <property type="project" value="TreeGrafter"/>
</dbReference>
<dbReference type="GO" id="GO:0000724">
    <property type="term" value="P:double-strand break repair via homologous recombination"/>
    <property type="evidence" value="ECO:0007669"/>
    <property type="project" value="TreeGrafter"/>
</dbReference>
<name>A0A4Y7SXU5_COPMI</name>
<dbReference type="EMBL" id="QPFP01000046">
    <property type="protein sequence ID" value="TEB26687.1"/>
    <property type="molecule type" value="Genomic_DNA"/>
</dbReference>
<gene>
    <name evidence="6" type="ORF">FA13DRAFT_1713043</name>
</gene>
<evidence type="ECO:0000256" key="4">
    <source>
        <dbReference type="SAM" id="MobiDB-lite"/>
    </source>
</evidence>
<evidence type="ECO:0000259" key="5">
    <source>
        <dbReference type="PROSITE" id="PS51194"/>
    </source>
</evidence>
<protein>
    <recommendedName>
        <fullName evidence="3">DNA 3'-5' helicase</fullName>
        <ecNumber evidence="3">5.6.2.4</ecNumber>
    </recommendedName>
</protein>
<evidence type="ECO:0000313" key="7">
    <source>
        <dbReference type="Proteomes" id="UP000298030"/>
    </source>
</evidence>
<dbReference type="CDD" id="cd18785">
    <property type="entry name" value="SF2_C"/>
    <property type="match status" value="1"/>
</dbReference>
<dbReference type="GO" id="GO:0005737">
    <property type="term" value="C:cytoplasm"/>
    <property type="evidence" value="ECO:0007669"/>
    <property type="project" value="TreeGrafter"/>
</dbReference>
<dbReference type="AlphaFoldDB" id="A0A4Y7SXU5"/>
<comment type="similarity">
    <text evidence="1">Belongs to the helicase family. RecQ subfamily.</text>
</comment>
<dbReference type="EC" id="5.6.2.4" evidence="3"/>
<dbReference type="GO" id="GO:0005634">
    <property type="term" value="C:nucleus"/>
    <property type="evidence" value="ECO:0007669"/>
    <property type="project" value="TreeGrafter"/>
</dbReference>
<dbReference type="OrthoDB" id="3269685at2759"/>
<organism evidence="6 7">
    <name type="scientific">Coprinellus micaceus</name>
    <name type="common">Glistening ink-cap mushroom</name>
    <name type="synonym">Coprinus micaceus</name>
    <dbReference type="NCBI Taxonomy" id="71717"/>
    <lineage>
        <taxon>Eukaryota</taxon>
        <taxon>Fungi</taxon>
        <taxon>Dikarya</taxon>
        <taxon>Basidiomycota</taxon>
        <taxon>Agaricomycotina</taxon>
        <taxon>Agaricomycetes</taxon>
        <taxon>Agaricomycetidae</taxon>
        <taxon>Agaricales</taxon>
        <taxon>Agaricineae</taxon>
        <taxon>Psathyrellaceae</taxon>
        <taxon>Coprinellus</taxon>
    </lineage>
</organism>
<dbReference type="Proteomes" id="UP000298030">
    <property type="component" value="Unassembled WGS sequence"/>
</dbReference>
<feature type="region of interest" description="Disordered" evidence="4">
    <location>
        <begin position="413"/>
        <end position="436"/>
    </location>
</feature>
<evidence type="ECO:0000256" key="3">
    <source>
        <dbReference type="ARBA" id="ARBA00034808"/>
    </source>
</evidence>
<dbReference type="InterPro" id="IPR001650">
    <property type="entry name" value="Helicase_C-like"/>
</dbReference>
<dbReference type="Gene3D" id="3.40.50.300">
    <property type="entry name" value="P-loop containing nucleotide triphosphate hydrolases"/>
    <property type="match status" value="1"/>
</dbReference>
<dbReference type="SUPFAM" id="SSF52540">
    <property type="entry name" value="P-loop containing nucleoside triphosphate hydrolases"/>
    <property type="match status" value="1"/>
</dbReference>
<comment type="catalytic activity">
    <reaction evidence="2">
        <text>Couples ATP hydrolysis with the unwinding of duplex DNA by translocating in the 3'-5' direction.</text>
        <dbReference type="EC" id="5.6.2.4"/>
    </reaction>
</comment>